<dbReference type="EC" id="2.1.1.37" evidence="2"/>
<keyword evidence="10" id="KW-0863">Zinc-finger</keyword>
<feature type="compositionally biased region" description="Low complexity" evidence="21">
    <location>
        <begin position="167"/>
        <end position="179"/>
    </location>
</feature>
<dbReference type="KEGG" id="mcal:110311249"/>
<keyword evidence="16" id="KW-0539">Nucleus</keyword>
<keyword evidence="3" id="KW-0678">Repressor</keyword>
<dbReference type="PROSITE" id="PS50812">
    <property type="entry name" value="PWWP"/>
    <property type="match status" value="1"/>
</dbReference>
<sequence length="861" mass="97271">MKGDSRHLNEEEGASGFEECIIVNGNFSDQSSDTKDAPSPPVLEAICTEPVCTPETRGRRSSSRLSKREVSSLLNYTQDMTGDGDGDDEVDDGNGSDILMPKLTRETKDTRTISESPAVRTRHSNGTSSLERQRASPRITRGRQGRHHVQEYPVEFPATRSRRRRASSSASTPWSSPASVDFMEEATPKSVSTPSVDLSQDGDQEGIDTTQVDAESRDGDSTEYQDDKEFGIGDLVWGKIKGFSWWPAMVVSWKATSKRQAMPGMRWVQWFGDGKFSEISADKLVALGLFSQHFNLATFNKLVSYRKAMYHTLEKARVRAGKTFSSSPGESLEDQLKPMLEWAHGGFKPTGIEGLKPNNKQPVVNKSKVRRSDSRNLEPRRRENKSRRRTANDSAASEYSPPPKRLKTNSYGGKDRGEDEESRERMASDVTNNKGNLEDRCLSCGKKNPVSFHPLFEGGLCQSCRDRFLELFYMYDEDGYQSYCTVCCEGRELLLCSNTSCCRCFCVECLEVLVGAGTAEDAKLQEPWSCYMCLPQRCHGVLRRRKDWNMRLQDFFTTDPDLEEFQEPPKLYPAIPAAKRRPIRVLSLFDGIATGYLVLKELGIKVEKYIASEVCAESIAVGTIKHEGQIKYVNDVRKITKKNIEEWGPFDLVIGGSPCNDLSNVNPARKGLYEGTGRLFFEFYHLLNYTRPKEGDNRPFFWMFENVVAMKVNDKKDISRFLACNPVMIDAIKVSAAHRARYFWGNLPGMNRPVMASKNDKLELQDCLEFSRTAKLKKVQTITTKSNSIRQGKNQLFPVVMNGKDDVLWCTELERIFGFPAHYTDVSNMGRGARQKLLGRSWSVPVIRHLFAPLKDYFACE</sequence>
<name>A0A6P5RBP6_MUSCR</name>
<dbReference type="SUPFAM" id="SSF57903">
    <property type="entry name" value="FYVE/PHD zinc finger"/>
    <property type="match status" value="1"/>
</dbReference>
<accession>A0A6P5RBP6</accession>
<dbReference type="Gene3D" id="1.10.720.50">
    <property type="entry name" value="PWWP, helical domain"/>
    <property type="match status" value="1"/>
</dbReference>
<comment type="subcellular location">
    <subcellularLocation>
        <location evidence="1">Nucleus</location>
    </subcellularLocation>
</comment>
<evidence type="ECO:0000256" key="3">
    <source>
        <dbReference type="ARBA" id="ARBA00022491"/>
    </source>
</evidence>
<dbReference type="SUPFAM" id="SSF53335">
    <property type="entry name" value="S-adenosyl-L-methionine-dependent methyltransferases"/>
    <property type="match status" value="1"/>
</dbReference>
<dbReference type="GO" id="GO:0000792">
    <property type="term" value="C:heterochromatin"/>
    <property type="evidence" value="ECO:0007669"/>
    <property type="project" value="UniProtKB-ARBA"/>
</dbReference>
<keyword evidence="6 20" id="KW-0489">Methyltransferase</keyword>
<evidence type="ECO:0000256" key="4">
    <source>
        <dbReference type="ARBA" id="ARBA00022499"/>
    </source>
</evidence>
<feature type="region of interest" description="Disordered" evidence="21">
    <location>
        <begin position="25"/>
        <end position="225"/>
    </location>
</feature>
<dbReference type="CDD" id="cd20155">
    <property type="entry name" value="PWWP_DNMT3B"/>
    <property type="match status" value="1"/>
</dbReference>
<dbReference type="Pfam" id="PF21255">
    <property type="entry name" value="DNMT3_ADD_GATA1-like"/>
    <property type="match status" value="1"/>
</dbReference>
<dbReference type="GO" id="GO:0008270">
    <property type="term" value="F:zinc ion binding"/>
    <property type="evidence" value="ECO:0007669"/>
    <property type="project" value="UniProtKB-KW"/>
</dbReference>
<evidence type="ECO:0000259" key="22">
    <source>
        <dbReference type="PROSITE" id="PS50812"/>
    </source>
</evidence>
<evidence type="ECO:0000256" key="12">
    <source>
        <dbReference type="ARBA" id="ARBA00022843"/>
    </source>
</evidence>
<dbReference type="PANTHER" id="PTHR23068:SF9">
    <property type="entry name" value="DNA (CYTOSINE-5)-METHYLTRANSFERASE 3B"/>
    <property type="match status" value="1"/>
</dbReference>
<evidence type="ECO:0000256" key="13">
    <source>
        <dbReference type="ARBA" id="ARBA00022934"/>
    </source>
</evidence>
<dbReference type="GO" id="GO:0051718">
    <property type="term" value="F:DNA (cytosine-5-)-methyltransferase activity, acting on CpG substrates"/>
    <property type="evidence" value="ECO:0007669"/>
    <property type="project" value="UniProtKB-ARBA"/>
</dbReference>
<dbReference type="PROSITE" id="PS00094">
    <property type="entry name" value="C5_MTASE_1"/>
    <property type="match status" value="1"/>
</dbReference>
<dbReference type="GO" id="GO:0141005">
    <property type="term" value="P:transposable element silencing by heterochromatin formation"/>
    <property type="evidence" value="ECO:0007669"/>
    <property type="project" value="UniProtKB-ARBA"/>
</dbReference>
<organism evidence="24 25">
    <name type="scientific">Mus caroli</name>
    <name type="common">Ryukyu mouse</name>
    <name type="synonym">Ricefield mouse</name>
    <dbReference type="NCBI Taxonomy" id="10089"/>
    <lineage>
        <taxon>Eukaryota</taxon>
        <taxon>Metazoa</taxon>
        <taxon>Chordata</taxon>
        <taxon>Craniata</taxon>
        <taxon>Vertebrata</taxon>
        <taxon>Euteleostomi</taxon>
        <taxon>Mammalia</taxon>
        <taxon>Eutheria</taxon>
        <taxon>Euarchontoglires</taxon>
        <taxon>Glires</taxon>
        <taxon>Rodentia</taxon>
        <taxon>Myomorpha</taxon>
        <taxon>Muroidea</taxon>
        <taxon>Muridae</taxon>
        <taxon>Murinae</taxon>
        <taxon>Mus</taxon>
        <taxon>Mus</taxon>
    </lineage>
</organism>
<protein>
    <recommendedName>
        <fullName evidence="19">DNA (cytosine-5)-methyltransferase 3B</fullName>
        <ecNumber evidence="2">2.1.1.37</ecNumber>
    </recommendedName>
</protein>
<dbReference type="InterPro" id="IPR018117">
    <property type="entry name" value="C5_DNA_meth_AS"/>
</dbReference>
<dbReference type="SMART" id="SM00293">
    <property type="entry name" value="PWWP"/>
    <property type="match status" value="1"/>
</dbReference>
<dbReference type="PROSITE" id="PS51533">
    <property type="entry name" value="ADD"/>
    <property type="match status" value="1"/>
</dbReference>
<dbReference type="SUPFAM" id="SSF63748">
    <property type="entry name" value="Tudor/PWWP/MBT"/>
    <property type="match status" value="1"/>
</dbReference>
<comment type="catalytic activity">
    <reaction evidence="17">
        <text>L-cysteinyl-[protein] + S-adenosyl-L-methionine = S-methyl-L-cysteinyl-[protein] + S-adenosyl-L-homocysteine + H(+)</text>
        <dbReference type="Rhea" id="RHEA:66544"/>
        <dbReference type="Rhea" id="RHEA-COMP:10131"/>
        <dbReference type="Rhea" id="RHEA-COMP:10132"/>
        <dbReference type="ChEBI" id="CHEBI:15378"/>
        <dbReference type="ChEBI" id="CHEBI:29950"/>
        <dbReference type="ChEBI" id="CHEBI:57856"/>
        <dbReference type="ChEBI" id="CHEBI:59789"/>
        <dbReference type="ChEBI" id="CHEBI:82612"/>
    </reaction>
    <physiologicalReaction direction="left-to-right" evidence="17">
        <dbReference type="Rhea" id="RHEA:66545"/>
    </physiologicalReaction>
</comment>
<dbReference type="RefSeq" id="XP_021040181.1">
    <property type="nucleotide sequence ID" value="XM_021184522.2"/>
</dbReference>
<dbReference type="Proteomes" id="UP000515126">
    <property type="component" value="Chromosome 2"/>
</dbReference>
<evidence type="ECO:0000256" key="2">
    <source>
        <dbReference type="ARBA" id="ARBA00011975"/>
    </source>
</evidence>
<evidence type="ECO:0000256" key="7">
    <source>
        <dbReference type="ARBA" id="ARBA00022679"/>
    </source>
</evidence>
<dbReference type="InterPro" id="IPR025766">
    <property type="entry name" value="ADD"/>
</dbReference>
<dbReference type="FunFam" id="1.10.720.50:FF:000001">
    <property type="entry name" value="DNA (Cytosine-5)-methyltransferase 3B isoform X2"/>
    <property type="match status" value="1"/>
</dbReference>
<dbReference type="InterPro" id="IPR001525">
    <property type="entry name" value="C5_MeTfrase"/>
</dbReference>
<evidence type="ECO:0000259" key="23">
    <source>
        <dbReference type="PROSITE" id="PS51533"/>
    </source>
</evidence>
<dbReference type="Gene3D" id="3.40.50.150">
    <property type="entry name" value="Vaccinia Virus protein VP39"/>
    <property type="match status" value="2"/>
</dbReference>
<dbReference type="GO" id="GO:0141176">
    <property type="term" value="P:gene silencing by piRNA-directed DNA methylation"/>
    <property type="evidence" value="ECO:0007669"/>
    <property type="project" value="UniProtKB-ARBA"/>
</dbReference>
<evidence type="ECO:0000256" key="1">
    <source>
        <dbReference type="ARBA" id="ARBA00004123"/>
    </source>
</evidence>
<dbReference type="GO" id="GO:0000122">
    <property type="term" value="P:negative regulation of transcription by RNA polymerase II"/>
    <property type="evidence" value="ECO:0007669"/>
    <property type="project" value="UniProtKB-ARBA"/>
</dbReference>
<dbReference type="InterPro" id="IPR011011">
    <property type="entry name" value="Znf_FYVE_PHD"/>
</dbReference>
<evidence type="ECO:0000313" key="24">
    <source>
        <dbReference type="Proteomes" id="UP000515126"/>
    </source>
</evidence>
<gene>
    <name evidence="25" type="primary">LOC110311249</name>
</gene>
<keyword evidence="24" id="KW-1185">Reference proteome</keyword>
<dbReference type="InterPro" id="IPR029063">
    <property type="entry name" value="SAM-dependent_MTases_sf"/>
</dbReference>
<evidence type="ECO:0000256" key="6">
    <source>
        <dbReference type="ARBA" id="ARBA00022603"/>
    </source>
</evidence>
<dbReference type="GO" id="GO:0032259">
    <property type="term" value="P:methylation"/>
    <property type="evidence" value="ECO:0007669"/>
    <property type="project" value="UniProtKB-KW"/>
</dbReference>
<keyword evidence="13" id="KW-0164">Citrullination</keyword>
<feature type="compositionally biased region" description="Basic and acidic residues" evidence="21">
    <location>
        <begin position="103"/>
        <end position="112"/>
    </location>
</feature>
<reference evidence="25" key="1">
    <citation type="submission" date="2025-08" db="UniProtKB">
        <authorList>
            <consortium name="RefSeq"/>
        </authorList>
    </citation>
    <scope>IDENTIFICATION</scope>
</reference>
<feature type="compositionally biased region" description="Polar residues" evidence="21">
    <location>
        <begin position="189"/>
        <end position="198"/>
    </location>
</feature>
<evidence type="ECO:0000313" key="25">
    <source>
        <dbReference type="RefSeq" id="XP_021040181.1"/>
    </source>
</evidence>
<evidence type="ECO:0000256" key="10">
    <source>
        <dbReference type="ARBA" id="ARBA00022771"/>
    </source>
</evidence>
<dbReference type="Pfam" id="PF00855">
    <property type="entry name" value="PWWP"/>
    <property type="match status" value="1"/>
</dbReference>
<keyword evidence="11" id="KW-0862">Zinc</keyword>
<dbReference type="PANTHER" id="PTHR23068">
    <property type="entry name" value="DNA CYTOSINE-5- -METHYLTRANSFERASE 3-RELATED"/>
    <property type="match status" value="1"/>
</dbReference>
<dbReference type="InterPro" id="IPR030488">
    <property type="entry name" value="DNMT3B_ADD"/>
</dbReference>
<dbReference type="GO" id="GO:0005654">
    <property type="term" value="C:nucleoplasm"/>
    <property type="evidence" value="ECO:0007669"/>
    <property type="project" value="UniProtKB-ARBA"/>
</dbReference>
<keyword evidence="5" id="KW-0597">Phosphoprotein</keyword>
<evidence type="ECO:0000256" key="19">
    <source>
        <dbReference type="ARBA" id="ARBA00073043"/>
    </source>
</evidence>
<feature type="region of interest" description="Disordered" evidence="21">
    <location>
        <begin position="348"/>
        <end position="430"/>
    </location>
</feature>
<dbReference type="GO" id="GO:0000775">
    <property type="term" value="C:chromosome, centromeric region"/>
    <property type="evidence" value="ECO:0007669"/>
    <property type="project" value="UniProtKB-ARBA"/>
</dbReference>
<keyword evidence="12" id="KW-0832">Ubl conjugation</keyword>
<keyword evidence="8 20" id="KW-0949">S-adenosyl-L-methionine</keyword>
<dbReference type="InterPro" id="IPR049554">
    <property type="entry name" value="DNMT3_ADD_PHD"/>
</dbReference>
<feature type="active site" evidence="20">
    <location>
        <position position="659"/>
    </location>
</feature>
<evidence type="ECO:0000256" key="18">
    <source>
        <dbReference type="ARBA" id="ARBA00050478"/>
    </source>
</evidence>
<comment type="similarity">
    <text evidence="20">Belongs to the class I-like SAM-binding methyltransferase superfamily. C5-methyltransferase family.</text>
</comment>
<evidence type="ECO:0000256" key="20">
    <source>
        <dbReference type="PROSITE-ProRule" id="PRU01016"/>
    </source>
</evidence>
<feature type="domain" description="PHD-type" evidence="23">
    <location>
        <begin position="429"/>
        <end position="561"/>
    </location>
</feature>
<evidence type="ECO:0000256" key="16">
    <source>
        <dbReference type="ARBA" id="ARBA00023242"/>
    </source>
</evidence>
<dbReference type="GeneID" id="110311249"/>
<dbReference type="InterPro" id="IPR000313">
    <property type="entry name" value="PWWP_dom"/>
</dbReference>
<feature type="compositionally biased region" description="Acidic residues" evidence="21">
    <location>
        <begin position="82"/>
        <end position="94"/>
    </location>
</feature>
<keyword evidence="4" id="KW-1017">Isopeptide bond</keyword>
<evidence type="ECO:0000256" key="14">
    <source>
        <dbReference type="ARBA" id="ARBA00023125"/>
    </source>
</evidence>
<evidence type="ECO:0000256" key="17">
    <source>
        <dbReference type="ARBA" id="ARBA00050180"/>
    </source>
</evidence>
<keyword evidence="9" id="KW-0479">Metal-binding</keyword>
<evidence type="ECO:0000256" key="8">
    <source>
        <dbReference type="ARBA" id="ARBA00022691"/>
    </source>
</evidence>
<dbReference type="GO" id="GO:0007276">
    <property type="term" value="P:gamete generation"/>
    <property type="evidence" value="ECO:0007669"/>
    <property type="project" value="UniProtKB-ARBA"/>
</dbReference>
<dbReference type="FunFam" id="3.40.50.150:FF:000011">
    <property type="entry name" value="DNA methyltransferase 3 alpha"/>
    <property type="match status" value="1"/>
</dbReference>
<feature type="compositionally biased region" description="Basic and acidic residues" evidence="21">
    <location>
        <begin position="413"/>
        <end position="427"/>
    </location>
</feature>
<dbReference type="GO" id="GO:0106222">
    <property type="term" value="F:lncRNA binding"/>
    <property type="evidence" value="ECO:0007669"/>
    <property type="project" value="UniProtKB-ARBA"/>
</dbReference>
<evidence type="ECO:0000256" key="9">
    <source>
        <dbReference type="ARBA" id="ARBA00022723"/>
    </source>
</evidence>
<dbReference type="GO" id="GO:0003677">
    <property type="term" value="F:DNA binding"/>
    <property type="evidence" value="ECO:0007669"/>
    <property type="project" value="UniProtKB-KW"/>
</dbReference>
<keyword evidence="15" id="KW-0010">Activator</keyword>
<keyword evidence="14" id="KW-0238">DNA-binding</keyword>
<dbReference type="Pfam" id="PF17980">
    <property type="entry name" value="ADD_DNMT3"/>
    <property type="match status" value="1"/>
</dbReference>
<evidence type="ECO:0000256" key="21">
    <source>
        <dbReference type="SAM" id="MobiDB-lite"/>
    </source>
</evidence>
<dbReference type="InterPro" id="IPR050390">
    <property type="entry name" value="C5-Methyltransferase"/>
</dbReference>
<evidence type="ECO:0000256" key="15">
    <source>
        <dbReference type="ARBA" id="ARBA00023159"/>
    </source>
</evidence>
<dbReference type="AlphaFoldDB" id="A0A6P5RBP6"/>
<dbReference type="InterPro" id="IPR040552">
    <property type="entry name" value="DNMT3_ADD_GATA1-like"/>
</dbReference>
<keyword evidence="7 20" id="KW-0808">Transferase</keyword>
<evidence type="ECO:0000256" key="5">
    <source>
        <dbReference type="ARBA" id="ARBA00022553"/>
    </source>
</evidence>
<evidence type="ECO:0000256" key="11">
    <source>
        <dbReference type="ARBA" id="ARBA00022833"/>
    </source>
</evidence>
<feature type="domain" description="PWWP" evidence="22">
    <location>
        <begin position="232"/>
        <end position="290"/>
    </location>
</feature>
<dbReference type="CDD" id="cd11728">
    <property type="entry name" value="ADDz_Dnmt3b"/>
    <property type="match status" value="1"/>
</dbReference>
<dbReference type="FunFam" id="2.30.30.140:FF:000006">
    <property type="entry name" value="DNA (Cytosine-5)-methyltransferase 3B isoform 3"/>
    <property type="match status" value="1"/>
</dbReference>
<feature type="compositionally biased region" description="Basic and acidic residues" evidence="21">
    <location>
        <begin position="370"/>
        <end position="381"/>
    </location>
</feature>
<dbReference type="FunFam" id="3.40.50.150:FF:000008">
    <property type="entry name" value="DNA (Cytosine-5)-methyltransferase 3A isoform X1"/>
    <property type="match status" value="1"/>
</dbReference>
<comment type="catalytic activity">
    <reaction evidence="18">
        <text>a 2'-deoxycytidine in DNA + S-adenosyl-L-methionine = a 5-methyl-2'-deoxycytidine in DNA + S-adenosyl-L-homocysteine + H(+)</text>
        <dbReference type="Rhea" id="RHEA:13681"/>
        <dbReference type="Rhea" id="RHEA-COMP:11369"/>
        <dbReference type="Rhea" id="RHEA-COMP:11370"/>
        <dbReference type="ChEBI" id="CHEBI:15378"/>
        <dbReference type="ChEBI" id="CHEBI:57856"/>
        <dbReference type="ChEBI" id="CHEBI:59789"/>
        <dbReference type="ChEBI" id="CHEBI:85452"/>
        <dbReference type="ChEBI" id="CHEBI:85454"/>
        <dbReference type="EC" id="2.1.1.37"/>
    </reaction>
    <physiologicalReaction direction="left-to-right" evidence="18">
        <dbReference type="Rhea" id="RHEA:13682"/>
    </physiologicalReaction>
</comment>
<dbReference type="GO" id="GO:0003006">
    <property type="term" value="P:developmental process involved in reproduction"/>
    <property type="evidence" value="ECO:0007669"/>
    <property type="project" value="UniProtKB-ARBA"/>
</dbReference>
<proteinExistence type="inferred from homology"/>
<dbReference type="Gene3D" id="2.30.30.140">
    <property type="match status" value="1"/>
</dbReference>
<dbReference type="GO" id="GO:0051719">
    <property type="term" value="F:DNA (cytosine-5-)-methyltransferase activity, acting on CpN substrates"/>
    <property type="evidence" value="ECO:0007669"/>
    <property type="project" value="UniProtKB-ARBA"/>
</dbReference>
<dbReference type="PROSITE" id="PS51679">
    <property type="entry name" value="SAM_MT_C5"/>
    <property type="match status" value="1"/>
</dbReference>
<feature type="compositionally biased region" description="Basic and acidic residues" evidence="21">
    <location>
        <begin position="214"/>
        <end position="225"/>
    </location>
</feature>
<dbReference type="Pfam" id="PF00145">
    <property type="entry name" value="DNA_methylase"/>
    <property type="match status" value="1"/>
</dbReference>